<proteinExistence type="predicted"/>
<dbReference type="GO" id="GO:0003700">
    <property type="term" value="F:DNA-binding transcription factor activity"/>
    <property type="evidence" value="ECO:0007669"/>
    <property type="project" value="TreeGrafter"/>
</dbReference>
<dbReference type="InterPro" id="IPR001387">
    <property type="entry name" value="Cro/C1-type_HTH"/>
</dbReference>
<dbReference type="InterPro" id="IPR010982">
    <property type="entry name" value="Lambda_DNA-bd_dom_sf"/>
</dbReference>
<comment type="caution">
    <text evidence="5">The sequence shown here is derived from an EMBL/GenBank/DDBJ whole genome shotgun (WGS) entry which is preliminary data.</text>
</comment>
<keyword evidence="1" id="KW-0805">Transcription regulation</keyword>
<evidence type="ECO:0000256" key="3">
    <source>
        <dbReference type="ARBA" id="ARBA00023163"/>
    </source>
</evidence>
<dbReference type="EMBL" id="QSDG01000012">
    <property type="protein sequence ID" value="RGY67808.1"/>
    <property type="molecule type" value="Genomic_DNA"/>
</dbReference>
<protein>
    <submittedName>
        <fullName evidence="5">XRE family transcriptional regulator</fullName>
    </submittedName>
</protein>
<feature type="domain" description="HTH cro/C1-type" evidence="4">
    <location>
        <begin position="7"/>
        <end position="61"/>
    </location>
</feature>
<dbReference type="GO" id="GO:0005829">
    <property type="term" value="C:cytosol"/>
    <property type="evidence" value="ECO:0007669"/>
    <property type="project" value="TreeGrafter"/>
</dbReference>
<dbReference type="GO" id="GO:0003677">
    <property type="term" value="F:DNA binding"/>
    <property type="evidence" value="ECO:0007669"/>
    <property type="project" value="UniProtKB-KW"/>
</dbReference>
<evidence type="ECO:0000313" key="5">
    <source>
        <dbReference type="EMBL" id="RGY67808.1"/>
    </source>
</evidence>
<dbReference type="SMART" id="SM00530">
    <property type="entry name" value="HTH_XRE"/>
    <property type="match status" value="1"/>
</dbReference>
<evidence type="ECO:0000256" key="2">
    <source>
        <dbReference type="ARBA" id="ARBA00023125"/>
    </source>
</evidence>
<dbReference type="InterPro" id="IPR050807">
    <property type="entry name" value="TransReg_Diox_bact_type"/>
</dbReference>
<dbReference type="CDD" id="cd00093">
    <property type="entry name" value="HTH_XRE"/>
    <property type="match status" value="1"/>
</dbReference>
<name>A0A413JWX7_BACFG</name>
<dbReference type="RefSeq" id="WP_122130595.1">
    <property type="nucleotide sequence ID" value="NZ_JAGJHH010000014.1"/>
</dbReference>
<dbReference type="PANTHER" id="PTHR46797:SF23">
    <property type="entry name" value="HTH-TYPE TRANSCRIPTIONAL REGULATOR SUTR"/>
    <property type="match status" value="1"/>
</dbReference>
<accession>A0A413JWX7</accession>
<dbReference type="Proteomes" id="UP000284614">
    <property type="component" value="Unassembled WGS sequence"/>
</dbReference>
<dbReference type="AlphaFoldDB" id="A0A413JWX7"/>
<dbReference type="SUPFAM" id="SSF47413">
    <property type="entry name" value="lambda repressor-like DNA-binding domains"/>
    <property type="match status" value="1"/>
</dbReference>
<evidence type="ECO:0000256" key="1">
    <source>
        <dbReference type="ARBA" id="ARBA00023015"/>
    </source>
</evidence>
<organism evidence="5 6">
    <name type="scientific">Bacteroides fragilis</name>
    <dbReference type="NCBI Taxonomy" id="817"/>
    <lineage>
        <taxon>Bacteria</taxon>
        <taxon>Pseudomonadati</taxon>
        <taxon>Bacteroidota</taxon>
        <taxon>Bacteroidia</taxon>
        <taxon>Bacteroidales</taxon>
        <taxon>Bacteroidaceae</taxon>
        <taxon>Bacteroides</taxon>
    </lineage>
</organism>
<dbReference type="Gene3D" id="1.10.260.40">
    <property type="entry name" value="lambda repressor-like DNA-binding domains"/>
    <property type="match status" value="1"/>
</dbReference>
<reference evidence="5 6" key="1">
    <citation type="submission" date="2018-08" db="EMBL/GenBank/DDBJ databases">
        <title>A genome reference for cultivated species of the human gut microbiota.</title>
        <authorList>
            <person name="Zou Y."/>
            <person name="Xue W."/>
            <person name="Luo G."/>
        </authorList>
    </citation>
    <scope>NUCLEOTIDE SEQUENCE [LARGE SCALE GENOMIC DNA]</scope>
    <source>
        <strain evidence="5 6">OF01-1</strain>
    </source>
</reference>
<dbReference type="Pfam" id="PF01381">
    <property type="entry name" value="HTH_3"/>
    <property type="match status" value="1"/>
</dbReference>
<keyword evidence="3" id="KW-0804">Transcription</keyword>
<evidence type="ECO:0000259" key="4">
    <source>
        <dbReference type="PROSITE" id="PS50943"/>
    </source>
</evidence>
<dbReference type="PANTHER" id="PTHR46797">
    <property type="entry name" value="HTH-TYPE TRANSCRIPTIONAL REGULATOR"/>
    <property type="match status" value="1"/>
</dbReference>
<evidence type="ECO:0000313" key="6">
    <source>
        <dbReference type="Proteomes" id="UP000284614"/>
    </source>
</evidence>
<gene>
    <name evidence="5" type="ORF">DXA27_13965</name>
</gene>
<keyword evidence="2" id="KW-0238">DNA-binding</keyword>
<sequence>MNIVENIKLIRTEKGIPQKKIADALNVDIAVISNIENNKRELKVSELEVISKALEVSIIDLLTYPQKYILAENKESESIEAVLQIKLRRDKKEQVLKLIFGDNNLEILNR</sequence>
<dbReference type="PROSITE" id="PS50943">
    <property type="entry name" value="HTH_CROC1"/>
    <property type="match status" value="1"/>
</dbReference>